<gene>
    <name evidence="2" type="ORF">BDV96DRAFT_147251</name>
</gene>
<feature type="chain" id="PRO_5025344286" description="Secreted protein" evidence="1">
    <location>
        <begin position="35"/>
        <end position="99"/>
    </location>
</feature>
<proteinExistence type="predicted"/>
<reference evidence="2" key="1">
    <citation type="journal article" date="2020" name="Stud. Mycol.">
        <title>101 Dothideomycetes genomes: a test case for predicting lifestyles and emergence of pathogens.</title>
        <authorList>
            <person name="Haridas S."/>
            <person name="Albert R."/>
            <person name="Binder M."/>
            <person name="Bloem J."/>
            <person name="Labutti K."/>
            <person name="Salamov A."/>
            <person name="Andreopoulos B."/>
            <person name="Baker S."/>
            <person name="Barry K."/>
            <person name="Bills G."/>
            <person name="Bluhm B."/>
            <person name="Cannon C."/>
            <person name="Castanera R."/>
            <person name="Culley D."/>
            <person name="Daum C."/>
            <person name="Ezra D."/>
            <person name="Gonzalez J."/>
            <person name="Henrissat B."/>
            <person name="Kuo A."/>
            <person name="Liang C."/>
            <person name="Lipzen A."/>
            <person name="Lutzoni F."/>
            <person name="Magnuson J."/>
            <person name="Mondo S."/>
            <person name="Nolan M."/>
            <person name="Ohm R."/>
            <person name="Pangilinan J."/>
            <person name="Park H.-J."/>
            <person name="Ramirez L."/>
            <person name="Alfaro M."/>
            <person name="Sun H."/>
            <person name="Tritt A."/>
            <person name="Yoshinaga Y."/>
            <person name="Zwiers L.-H."/>
            <person name="Turgeon B."/>
            <person name="Goodwin S."/>
            <person name="Spatafora J."/>
            <person name="Crous P."/>
            <person name="Grigoriev I."/>
        </authorList>
    </citation>
    <scope>NUCLEOTIDE SEQUENCE</scope>
    <source>
        <strain evidence="2">CBS 627.86</strain>
    </source>
</reference>
<evidence type="ECO:0000313" key="3">
    <source>
        <dbReference type="Proteomes" id="UP000799770"/>
    </source>
</evidence>
<dbReference type="AlphaFoldDB" id="A0A6A5Z3Q5"/>
<dbReference type="Proteomes" id="UP000799770">
    <property type="component" value="Unassembled WGS sequence"/>
</dbReference>
<organism evidence="2 3">
    <name type="scientific">Lophiotrema nucula</name>
    <dbReference type="NCBI Taxonomy" id="690887"/>
    <lineage>
        <taxon>Eukaryota</taxon>
        <taxon>Fungi</taxon>
        <taxon>Dikarya</taxon>
        <taxon>Ascomycota</taxon>
        <taxon>Pezizomycotina</taxon>
        <taxon>Dothideomycetes</taxon>
        <taxon>Pleosporomycetidae</taxon>
        <taxon>Pleosporales</taxon>
        <taxon>Lophiotremataceae</taxon>
        <taxon>Lophiotrema</taxon>
    </lineage>
</organism>
<feature type="signal peptide" evidence="1">
    <location>
        <begin position="1"/>
        <end position="34"/>
    </location>
</feature>
<protein>
    <recommendedName>
        <fullName evidence="4">Secreted protein</fullName>
    </recommendedName>
</protein>
<evidence type="ECO:0008006" key="4">
    <source>
        <dbReference type="Google" id="ProtNLM"/>
    </source>
</evidence>
<keyword evidence="3" id="KW-1185">Reference proteome</keyword>
<keyword evidence="1" id="KW-0732">Signal</keyword>
<dbReference type="EMBL" id="ML977329">
    <property type="protein sequence ID" value="KAF2112941.1"/>
    <property type="molecule type" value="Genomic_DNA"/>
</dbReference>
<name>A0A6A5Z3Q5_9PLEO</name>
<evidence type="ECO:0000256" key="1">
    <source>
        <dbReference type="SAM" id="SignalP"/>
    </source>
</evidence>
<accession>A0A6A5Z3Q5</accession>
<sequence>MPRKRTRRSPPASTCMHRLHRALFALLIMFSGNGYELIYSPSSFSCTPLTAPLRDGEALHGCGPVRGFTDWVRLEVRHFFPHSRTLPVPKRSSNSRGGN</sequence>
<evidence type="ECO:0000313" key="2">
    <source>
        <dbReference type="EMBL" id="KAF2112941.1"/>
    </source>
</evidence>